<gene>
    <name evidence="1" type="ORF">DEJ49_11170</name>
</gene>
<organism evidence="1 2">
    <name type="scientific">Streptomyces venezuelae</name>
    <dbReference type="NCBI Taxonomy" id="54571"/>
    <lineage>
        <taxon>Bacteria</taxon>
        <taxon>Bacillati</taxon>
        <taxon>Actinomycetota</taxon>
        <taxon>Actinomycetes</taxon>
        <taxon>Kitasatosporales</taxon>
        <taxon>Streptomycetaceae</taxon>
        <taxon>Streptomyces</taxon>
    </lineage>
</organism>
<dbReference type="Proteomes" id="UP000324015">
    <property type="component" value="Chromosome"/>
</dbReference>
<reference evidence="1 2" key="1">
    <citation type="submission" date="2018-05" db="EMBL/GenBank/DDBJ databases">
        <title>Streptomyces venezuelae.</title>
        <authorList>
            <person name="Kim W."/>
            <person name="Lee N."/>
            <person name="Cho B.-K."/>
        </authorList>
    </citation>
    <scope>NUCLEOTIDE SEQUENCE [LARGE SCALE GENOMIC DNA]</scope>
    <source>
        <strain evidence="1 2">ATCC 14585</strain>
    </source>
</reference>
<name>A0A5P2CGT7_STRVZ</name>
<evidence type="ECO:0000313" key="1">
    <source>
        <dbReference type="EMBL" id="QES41500.1"/>
    </source>
</evidence>
<proteinExistence type="predicted"/>
<evidence type="ECO:0000313" key="2">
    <source>
        <dbReference type="Proteomes" id="UP000324015"/>
    </source>
</evidence>
<sequence>MADRSWQLKQADTLLGTLTLDEIDQPWFRCHFIGTPAWDEVRPILEEWTQSIEAEEPDPPRVEQAMRAVDGLHLSLVPTGGGEPIVDFLIHVRGAQASFRY</sequence>
<accession>A0A5P2CGT7</accession>
<dbReference type="EMBL" id="CP029191">
    <property type="protein sequence ID" value="QES41500.1"/>
    <property type="molecule type" value="Genomic_DNA"/>
</dbReference>
<protein>
    <submittedName>
        <fullName evidence="1">Uncharacterized protein</fullName>
    </submittedName>
</protein>
<dbReference type="AlphaFoldDB" id="A0A5P2CGT7"/>
<dbReference type="RefSeq" id="WP_150183997.1">
    <property type="nucleotide sequence ID" value="NZ_CP029191.1"/>
</dbReference>